<dbReference type="Proteomes" id="UP000034182">
    <property type="component" value="Unassembled WGS sequence"/>
</dbReference>
<name>A0A0G2ENK8_9PEZI</name>
<evidence type="ECO:0000313" key="3">
    <source>
        <dbReference type="Proteomes" id="UP000034182"/>
    </source>
</evidence>
<dbReference type="EMBL" id="LAQI01000060">
    <property type="protein sequence ID" value="KKY24332.1"/>
    <property type="molecule type" value="Genomic_DNA"/>
</dbReference>
<sequence>MEENDQEMREATPIATSRLLALPRELRNFVYKELICTIHEDVVSREKLPLSARPRLRHLTGLAGHPATSSPIYAILNTCRPLRAEFTEELYKYAHEDCTVTSTRLGLTRDTHYGLIYNPFALAHGPMSQSPIWTINALPVPQSFSQHLRSFSFSFHEDELYRIECLNSDMELAVTNILSALPQLEYLQVALVLPPGPWSAGGPEASLHPARIYGFRVPRPGDNRSSKTPEPTRVGRRLKQFKKSIQVKFESLPNFPFTWECQEDRFKDGKRKDFTRTSRSISFV</sequence>
<evidence type="ECO:0000256" key="1">
    <source>
        <dbReference type="SAM" id="MobiDB-lite"/>
    </source>
</evidence>
<protein>
    <submittedName>
        <fullName evidence="2">Uncharacterized protein</fullName>
    </submittedName>
</protein>
<gene>
    <name evidence="2" type="ORF">UCDDS831_g02509</name>
</gene>
<dbReference type="AlphaFoldDB" id="A0A0G2ENK8"/>
<proteinExistence type="predicted"/>
<evidence type="ECO:0000313" key="2">
    <source>
        <dbReference type="EMBL" id="KKY24332.1"/>
    </source>
</evidence>
<organism evidence="2 3">
    <name type="scientific">Diplodia seriata</name>
    <dbReference type="NCBI Taxonomy" id="420778"/>
    <lineage>
        <taxon>Eukaryota</taxon>
        <taxon>Fungi</taxon>
        <taxon>Dikarya</taxon>
        <taxon>Ascomycota</taxon>
        <taxon>Pezizomycotina</taxon>
        <taxon>Dothideomycetes</taxon>
        <taxon>Dothideomycetes incertae sedis</taxon>
        <taxon>Botryosphaeriales</taxon>
        <taxon>Botryosphaeriaceae</taxon>
        <taxon>Diplodia</taxon>
    </lineage>
</organism>
<feature type="region of interest" description="Disordered" evidence="1">
    <location>
        <begin position="216"/>
        <end position="235"/>
    </location>
</feature>
<comment type="caution">
    <text evidence="2">The sequence shown here is derived from an EMBL/GenBank/DDBJ whole genome shotgun (WGS) entry which is preliminary data.</text>
</comment>
<reference evidence="2 3" key="2">
    <citation type="submission" date="2015-05" db="EMBL/GenBank/DDBJ databases">
        <title>Distinctive expansion of gene families associated with plant cell wall degradation and secondary metabolism in the genomes of grapevine trunk pathogens.</title>
        <authorList>
            <person name="Lawrence D.P."/>
            <person name="Travadon R."/>
            <person name="Rolshausen P.E."/>
            <person name="Baumgartner K."/>
        </authorList>
    </citation>
    <scope>NUCLEOTIDE SEQUENCE [LARGE SCALE GENOMIC DNA]</scope>
    <source>
        <strain evidence="2">DS831</strain>
    </source>
</reference>
<accession>A0A0G2ENK8</accession>
<reference evidence="2 3" key="1">
    <citation type="submission" date="2015-03" db="EMBL/GenBank/DDBJ databases">
        <authorList>
            <person name="Morales-Cruz A."/>
            <person name="Amrine K.C."/>
            <person name="Cantu D."/>
        </authorList>
    </citation>
    <scope>NUCLEOTIDE SEQUENCE [LARGE SCALE GENOMIC DNA]</scope>
    <source>
        <strain evidence="2">DS831</strain>
    </source>
</reference>